<dbReference type="InterPro" id="IPR029526">
    <property type="entry name" value="PGBD"/>
</dbReference>
<dbReference type="EMBL" id="BGZK01000649">
    <property type="protein sequence ID" value="GBP54538.1"/>
    <property type="molecule type" value="Genomic_DNA"/>
</dbReference>
<feature type="compositionally biased region" description="Basic residues" evidence="1">
    <location>
        <begin position="203"/>
        <end position="218"/>
    </location>
</feature>
<reference evidence="4 5" key="1">
    <citation type="journal article" date="2019" name="Commun. Biol.">
        <title>The bagworm genome reveals a unique fibroin gene that provides high tensile strength.</title>
        <authorList>
            <person name="Kono N."/>
            <person name="Nakamura H."/>
            <person name="Ohtoshi R."/>
            <person name="Tomita M."/>
            <person name="Numata K."/>
            <person name="Arakawa K."/>
        </authorList>
    </citation>
    <scope>NUCLEOTIDE SEQUENCE [LARGE SCALE GENOMIC DNA]</scope>
</reference>
<gene>
    <name evidence="4" type="primary">PGBD4</name>
    <name evidence="4" type="ORF">EVAR_43410_1</name>
</gene>
<feature type="transmembrane region" description="Helical" evidence="2">
    <location>
        <begin position="12"/>
        <end position="30"/>
    </location>
</feature>
<dbReference type="STRING" id="151549.A0A4C1WT41"/>
<evidence type="ECO:0000256" key="2">
    <source>
        <dbReference type="SAM" id="Phobius"/>
    </source>
</evidence>
<feature type="compositionally biased region" description="Polar residues" evidence="1">
    <location>
        <begin position="223"/>
        <end position="232"/>
    </location>
</feature>
<feature type="domain" description="PiggyBac transposable element-derived protein" evidence="3">
    <location>
        <begin position="4"/>
        <end position="190"/>
    </location>
</feature>
<keyword evidence="2" id="KW-0812">Transmembrane</keyword>
<accession>A0A4C1WT41</accession>
<dbReference type="PANTHER" id="PTHR46599:SF3">
    <property type="entry name" value="PIGGYBAC TRANSPOSABLE ELEMENT-DERIVED PROTEIN 4"/>
    <property type="match status" value="1"/>
</dbReference>
<protein>
    <submittedName>
        <fullName evidence="4">PiggyBac transposable element-derived protein 4</fullName>
    </submittedName>
</protein>
<organism evidence="4 5">
    <name type="scientific">Eumeta variegata</name>
    <name type="common">Bagworm moth</name>
    <name type="synonym">Eumeta japonica</name>
    <dbReference type="NCBI Taxonomy" id="151549"/>
    <lineage>
        <taxon>Eukaryota</taxon>
        <taxon>Metazoa</taxon>
        <taxon>Ecdysozoa</taxon>
        <taxon>Arthropoda</taxon>
        <taxon>Hexapoda</taxon>
        <taxon>Insecta</taxon>
        <taxon>Pterygota</taxon>
        <taxon>Neoptera</taxon>
        <taxon>Endopterygota</taxon>
        <taxon>Lepidoptera</taxon>
        <taxon>Glossata</taxon>
        <taxon>Ditrysia</taxon>
        <taxon>Tineoidea</taxon>
        <taxon>Psychidae</taxon>
        <taxon>Oiketicinae</taxon>
        <taxon>Eumeta</taxon>
    </lineage>
</organism>
<feature type="region of interest" description="Disordered" evidence="1">
    <location>
        <begin position="191"/>
        <end position="234"/>
    </location>
</feature>
<evidence type="ECO:0000313" key="5">
    <source>
        <dbReference type="Proteomes" id="UP000299102"/>
    </source>
</evidence>
<evidence type="ECO:0000259" key="3">
    <source>
        <dbReference type="Pfam" id="PF13843"/>
    </source>
</evidence>
<keyword evidence="2" id="KW-0472">Membrane</keyword>
<dbReference type="PANTHER" id="PTHR46599">
    <property type="entry name" value="PIGGYBAC TRANSPOSABLE ELEMENT-DERIVED PROTEIN 4"/>
    <property type="match status" value="1"/>
</dbReference>
<dbReference type="Pfam" id="PF13843">
    <property type="entry name" value="DDE_Tnp_1_7"/>
    <property type="match status" value="2"/>
</dbReference>
<keyword evidence="5" id="KW-1185">Reference proteome</keyword>
<evidence type="ECO:0000313" key="4">
    <source>
        <dbReference type="EMBL" id="GBP54538.1"/>
    </source>
</evidence>
<keyword evidence="2" id="KW-1133">Transmembrane helix</keyword>
<feature type="domain" description="PiggyBac transposable element-derived protein" evidence="3">
    <location>
        <begin position="241"/>
        <end position="312"/>
    </location>
</feature>
<proteinExistence type="predicted"/>
<dbReference type="AlphaFoldDB" id="A0A4C1WT41"/>
<sequence>MYRWKGTTVDELYRLFTVFIYMGICQFNTLEEYWRKGTDVELVYFRNLMSYDRYILLTKYLHFSDNDKQPLPNAKSKQPLAASKQPVTDCKQLPADNRKESVGSFSHRLYKLQPIISHLNRKFQELYVLNRSISVDESLTLFKGRFYFAQYIKAKAARWGIKSFELCESRTGYLYKFIIYVVRKKNNEESVDDCDERPEAGRGRVKSKGLKYRRKSKKLMSNPPATSGTAPNPNIMAKALTRKTTQIVLNLLEGLEHKGHCVTMDNFYNSPALVRYLKCRGFDCLGTVRLTRKNIPEDVKEMKKNCEKGSSLLATPAM</sequence>
<dbReference type="Proteomes" id="UP000299102">
    <property type="component" value="Unassembled WGS sequence"/>
</dbReference>
<evidence type="ECO:0000256" key="1">
    <source>
        <dbReference type="SAM" id="MobiDB-lite"/>
    </source>
</evidence>
<dbReference type="OrthoDB" id="75807at2759"/>
<comment type="caution">
    <text evidence="4">The sequence shown here is derived from an EMBL/GenBank/DDBJ whole genome shotgun (WGS) entry which is preliminary data.</text>
</comment>
<name>A0A4C1WT41_EUMVA</name>